<protein>
    <submittedName>
        <fullName evidence="2">Uncharacterized protein</fullName>
    </submittedName>
</protein>
<organism evidence="2 3">
    <name type="scientific">Plakobranchus ocellatus</name>
    <dbReference type="NCBI Taxonomy" id="259542"/>
    <lineage>
        <taxon>Eukaryota</taxon>
        <taxon>Metazoa</taxon>
        <taxon>Spiralia</taxon>
        <taxon>Lophotrochozoa</taxon>
        <taxon>Mollusca</taxon>
        <taxon>Gastropoda</taxon>
        <taxon>Heterobranchia</taxon>
        <taxon>Euthyneura</taxon>
        <taxon>Panpulmonata</taxon>
        <taxon>Sacoglossa</taxon>
        <taxon>Placobranchoidea</taxon>
        <taxon>Plakobranchidae</taxon>
        <taxon>Plakobranchus</taxon>
    </lineage>
</organism>
<sequence length="93" mass="10611">MMAKGWPKEQKFSCERKATGEHQVRLVWLRQKPCGAVMNDADSDTSNSVTHGMTSNSVAHGMWRHDEKKEHTHMKMSFNLKQLCSLSSLYAES</sequence>
<feature type="region of interest" description="Disordered" evidence="1">
    <location>
        <begin position="39"/>
        <end position="60"/>
    </location>
</feature>
<comment type="caution">
    <text evidence="2">The sequence shown here is derived from an EMBL/GenBank/DDBJ whole genome shotgun (WGS) entry which is preliminary data.</text>
</comment>
<evidence type="ECO:0000313" key="3">
    <source>
        <dbReference type="Proteomes" id="UP000735302"/>
    </source>
</evidence>
<reference evidence="2 3" key="1">
    <citation type="journal article" date="2021" name="Elife">
        <title>Chloroplast acquisition without the gene transfer in kleptoplastic sea slugs, Plakobranchus ocellatus.</title>
        <authorList>
            <person name="Maeda T."/>
            <person name="Takahashi S."/>
            <person name="Yoshida T."/>
            <person name="Shimamura S."/>
            <person name="Takaki Y."/>
            <person name="Nagai Y."/>
            <person name="Toyoda A."/>
            <person name="Suzuki Y."/>
            <person name="Arimoto A."/>
            <person name="Ishii H."/>
            <person name="Satoh N."/>
            <person name="Nishiyama T."/>
            <person name="Hasebe M."/>
            <person name="Maruyama T."/>
            <person name="Minagawa J."/>
            <person name="Obokata J."/>
            <person name="Shigenobu S."/>
        </authorList>
    </citation>
    <scope>NUCLEOTIDE SEQUENCE [LARGE SCALE GENOMIC DNA]</scope>
</reference>
<evidence type="ECO:0000313" key="2">
    <source>
        <dbReference type="EMBL" id="GFO08075.1"/>
    </source>
</evidence>
<feature type="compositionally biased region" description="Polar residues" evidence="1">
    <location>
        <begin position="44"/>
        <end position="58"/>
    </location>
</feature>
<dbReference type="EMBL" id="BLXT01003938">
    <property type="protein sequence ID" value="GFO08075.1"/>
    <property type="molecule type" value="Genomic_DNA"/>
</dbReference>
<gene>
    <name evidence="2" type="ORF">PoB_003458000</name>
</gene>
<evidence type="ECO:0000256" key="1">
    <source>
        <dbReference type="SAM" id="MobiDB-lite"/>
    </source>
</evidence>
<proteinExistence type="predicted"/>
<dbReference type="Proteomes" id="UP000735302">
    <property type="component" value="Unassembled WGS sequence"/>
</dbReference>
<accession>A0AAV4AL37</accession>
<name>A0AAV4AL37_9GAST</name>
<dbReference type="AlphaFoldDB" id="A0AAV4AL37"/>
<keyword evidence="3" id="KW-1185">Reference proteome</keyword>